<evidence type="ECO:0000256" key="1">
    <source>
        <dbReference type="SAM" id="MobiDB-lite"/>
    </source>
</evidence>
<protein>
    <submittedName>
        <fullName evidence="2">Uncharacterized protein</fullName>
    </submittedName>
</protein>
<reference evidence="2 3" key="1">
    <citation type="journal article" date="2018" name="Genome Res.">
        <title>The genomic architecture and molecular evolution of ant odorant receptors.</title>
        <authorList>
            <person name="McKenzie S.K."/>
            <person name="Kronauer D.J.C."/>
        </authorList>
    </citation>
    <scope>NUCLEOTIDE SEQUENCE [LARGE SCALE GENOMIC DNA]</scope>
    <source>
        <strain evidence="2">Clonal line C1</strain>
    </source>
</reference>
<dbReference type="EMBL" id="QOIP01000014">
    <property type="protein sequence ID" value="RLU15108.1"/>
    <property type="molecule type" value="Genomic_DNA"/>
</dbReference>
<dbReference type="OrthoDB" id="7553040at2759"/>
<sequence length="243" mass="26863">MNLMGANLDSAATGPSVHDLITKTWSAIIISGLPKETTLALCKKYPVPQNLPFAKAPTLNTEVEQVMPSTSVKRDDYQVITQGMVAAAITAQAHLVSELLKPEEQWDGKRIFEWASDTGRLLSHIHHVSRNRRALITPMLTPSARNALETSIDTQLFGEQYLNKMKEATAANKLMKGLTTLHPPASKPGTSSAAKPQFQPRSSSQGNAKAFAYKPKSRREAKAAPRPTRHRSRSRTRSSRYHR</sequence>
<proteinExistence type="predicted"/>
<evidence type="ECO:0000313" key="3">
    <source>
        <dbReference type="Proteomes" id="UP000279307"/>
    </source>
</evidence>
<gene>
    <name evidence="2" type="ORF">DMN91_012995</name>
</gene>
<accession>A0A3L8D5I5</accession>
<dbReference type="PANTHER" id="PTHR34239">
    <property type="entry name" value="APPLE DOMAIN-CONTAINING PROTEIN"/>
    <property type="match status" value="1"/>
</dbReference>
<comment type="caution">
    <text evidence="2">The sequence shown here is derived from an EMBL/GenBank/DDBJ whole genome shotgun (WGS) entry which is preliminary data.</text>
</comment>
<dbReference type="Proteomes" id="UP000279307">
    <property type="component" value="Chromosome 14"/>
</dbReference>
<dbReference type="AlphaFoldDB" id="A0A3L8D5I5"/>
<organism evidence="2 3">
    <name type="scientific">Ooceraea biroi</name>
    <name type="common">Clonal raider ant</name>
    <name type="synonym">Cerapachys biroi</name>
    <dbReference type="NCBI Taxonomy" id="2015173"/>
    <lineage>
        <taxon>Eukaryota</taxon>
        <taxon>Metazoa</taxon>
        <taxon>Ecdysozoa</taxon>
        <taxon>Arthropoda</taxon>
        <taxon>Hexapoda</taxon>
        <taxon>Insecta</taxon>
        <taxon>Pterygota</taxon>
        <taxon>Neoptera</taxon>
        <taxon>Endopterygota</taxon>
        <taxon>Hymenoptera</taxon>
        <taxon>Apocrita</taxon>
        <taxon>Aculeata</taxon>
        <taxon>Formicoidea</taxon>
        <taxon>Formicidae</taxon>
        <taxon>Dorylinae</taxon>
        <taxon>Ooceraea</taxon>
    </lineage>
</organism>
<feature type="compositionally biased region" description="Polar residues" evidence="1">
    <location>
        <begin position="188"/>
        <end position="207"/>
    </location>
</feature>
<name>A0A3L8D5I5_OOCBI</name>
<feature type="compositionally biased region" description="Basic residues" evidence="1">
    <location>
        <begin position="227"/>
        <end position="243"/>
    </location>
</feature>
<feature type="region of interest" description="Disordered" evidence="1">
    <location>
        <begin position="179"/>
        <end position="243"/>
    </location>
</feature>
<evidence type="ECO:0000313" key="2">
    <source>
        <dbReference type="EMBL" id="RLU15108.1"/>
    </source>
</evidence>
<dbReference type="PANTHER" id="PTHR34239:SF2">
    <property type="entry name" value="TRANSPOSABLE ELEMENT P TRANSPOSASE_THAP9 CONSERVED DOMAIN-CONTAINING PROTEIN"/>
    <property type="match status" value="1"/>
</dbReference>